<dbReference type="GeneID" id="25296906"/>
<keyword evidence="3" id="KW-0689">Ribosomal protein</keyword>
<gene>
    <name evidence="7" type="ORF">Z518_08835</name>
</gene>
<dbReference type="PANTHER" id="PTHR28236">
    <property type="entry name" value="54S RIBOSOMAL PROTEIN L44, MITOCHONDRIAL"/>
    <property type="match status" value="1"/>
</dbReference>
<dbReference type="AlphaFoldDB" id="A0A0D2FLM3"/>
<dbReference type="HOGENOM" id="CLU_131037_1_0_1"/>
<dbReference type="RefSeq" id="XP_013270028.1">
    <property type="nucleotide sequence ID" value="XM_013414574.1"/>
</dbReference>
<dbReference type="Gene3D" id="3.40.30.10">
    <property type="entry name" value="Glutaredoxin"/>
    <property type="match status" value="1"/>
</dbReference>
<comment type="similarity">
    <text evidence="2">Belongs to the mitochondrion-specific ribosomal protein mL53 family.</text>
</comment>
<reference evidence="7 8" key="1">
    <citation type="submission" date="2015-01" db="EMBL/GenBank/DDBJ databases">
        <title>The Genome Sequence of Rhinocladiella mackenzie CBS 650.93.</title>
        <authorList>
            <consortium name="The Broad Institute Genomics Platform"/>
            <person name="Cuomo C."/>
            <person name="de Hoog S."/>
            <person name="Gorbushina A."/>
            <person name="Stielow B."/>
            <person name="Teixiera M."/>
            <person name="Abouelleil A."/>
            <person name="Chapman S.B."/>
            <person name="Priest M."/>
            <person name="Young S.K."/>
            <person name="Wortman J."/>
            <person name="Nusbaum C."/>
            <person name="Birren B."/>
        </authorList>
    </citation>
    <scope>NUCLEOTIDE SEQUENCE [LARGE SCALE GENOMIC DNA]</scope>
    <source>
        <strain evidence="7 8">CBS 650.93</strain>
    </source>
</reference>
<proteinExistence type="inferred from homology"/>
<dbReference type="GO" id="GO:0005762">
    <property type="term" value="C:mitochondrial large ribosomal subunit"/>
    <property type="evidence" value="ECO:0007669"/>
    <property type="project" value="TreeGrafter"/>
</dbReference>
<dbReference type="InterPro" id="IPR042776">
    <property type="entry name" value="Ribosomal_mL53_fung"/>
</dbReference>
<evidence type="ECO:0000256" key="5">
    <source>
        <dbReference type="ARBA" id="ARBA00023274"/>
    </source>
</evidence>
<keyword evidence="5" id="KW-0687">Ribonucleoprotein</keyword>
<evidence type="ECO:0000313" key="7">
    <source>
        <dbReference type="EMBL" id="KIX02892.1"/>
    </source>
</evidence>
<name>A0A0D2FLM3_9EURO</name>
<protein>
    <recommendedName>
        <fullName evidence="6">Large ribosomal subunit protein mL53</fullName>
    </recommendedName>
</protein>
<evidence type="ECO:0000313" key="8">
    <source>
        <dbReference type="Proteomes" id="UP000053617"/>
    </source>
</evidence>
<evidence type="ECO:0000256" key="6">
    <source>
        <dbReference type="ARBA" id="ARBA00035180"/>
    </source>
</evidence>
<dbReference type="InterPro" id="IPR019716">
    <property type="entry name" value="Ribosomal_mL53"/>
</dbReference>
<dbReference type="OrthoDB" id="4136894at2759"/>
<organism evidence="7 8">
    <name type="scientific">Rhinocladiella mackenziei CBS 650.93</name>
    <dbReference type="NCBI Taxonomy" id="1442369"/>
    <lineage>
        <taxon>Eukaryota</taxon>
        <taxon>Fungi</taxon>
        <taxon>Dikarya</taxon>
        <taxon>Ascomycota</taxon>
        <taxon>Pezizomycotina</taxon>
        <taxon>Eurotiomycetes</taxon>
        <taxon>Chaetothyriomycetidae</taxon>
        <taxon>Chaetothyriales</taxon>
        <taxon>Herpotrichiellaceae</taxon>
        <taxon>Rhinocladiella</taxon>
    </lineage>
</organism>
<sequence length="113" mass="12885">MITTYLTTLKVAFNPFQPTSRIPRLFLNLLSPQAHKTIKINATQFPRASTDPAVLELGFKDGKTVKYSWSADALEKRKSETERKKVKWVGLQEIVEEVDRHARVSARKEELSG</sequence>
<dbReference type="PANTHER" id="PTHR28236:SF1">
    <property type="entry name" value="LARGE RIBOSOMAL SUBUNIT PROTEIN ML53"/>
    <property type="match status" value="1"/>
</dbReference>
<dbReference type="VEuPathDB" id="FungiDB:Z518_08835"/>
<keyword evidence="8" id="KW-1185">Reference proteome</keyword>
<dbReference type="STRING" id="1442369.A0A0D2FLM3"/>
<dbReference type="GO" id="GO:0003735">
    <property type="term" value="F:structural constituent of ribosome"/>
    <property type="evidence" value="ECO:0007669"/>
    <property type="project" value="TreeGrafter"/>
</dbReference>
<dbReference type="Pfam" id="PF10780">
    <property type="entry name" value="MRP_L53"/>
    <property type="match status" value="1"/>
</dbReference>
<keyword evidence="4" id="KW-0496">Mitochondrion</keyword>
<evidence type="ECO:0000256" key="2">
    <source>
        <dbReference type="ARBA" id="ARBA00005557"/>
    </source>
</evidence>
<dbReference type="Proteomes" id="UP000053617">
    <property type="component" value="Unassembled WGS sequence"/>
</dbReference>
<evidence type="ECO:0000256" key="4">
    <source>
        <dbReference type="ARBA" id="ARBA00023128"/>
    </source>
</evidence>
<evidence type="ECO:0000256" key="3">
    <source>
        <dbReference type="ARBA" id="ARBA00022980"/>
    </source>
</evidence>
<comment type="subcellular location">
    <subcellularLocation>
        <location evidence="1">Mitochondrion</location>
    </subcellularLocation>
</comment>
<accession>A0A0D2FLM3</accession>
<dbReference type="EMBL" id="KN847480">
    <property type="protein sequence ID" value="KIX02892.1"/>
    <property type="molecule type" value="Genomic_DNA"/>
</dbReference>
<evidence type="ECO:0000256" key="1">
    <source>
        <dbReference type="ARBA" id="ARBA00004173"/>
    </source>
</evidence>